<feature type="domain" description="U3 small nucleolar RNA-associated protein 20 C-terminal" evidence="2">
    <location>
        <begin position="29"/>
        <end position="302"/>
    </location>
</feature>
<dbReference type="GO" id="GO:0030686">
    <property type="term" value="C:90S preribosome"/>
    <property type="evidence" value="ECO:0007669"/>
    <property type="project" value="TreeGrafter"/>
</dbReference>
<accession>A0A7R9VK46</accession>
<dbReference type="Pfam" id="PF23099">
    <property type="entry name" value="UTP20_C"/>
    <property type="match status" value="1"/>
</dbReference>
<dbReference type="InterPro" id="IPR052575">
    <property type="entry name" value="SSU_processome_comp_20"/>
</dbReference>
<name>A0A7R9VK46_9STRA</name>
<feature type="region of interest" description="Disordered" evidence="1">
    <location>
        <begin position="282"/>
        <end position="318"/>
    </location>
</feature>
<evidence type="ECO:0000256" key="1">
    <source>
        <dbReference type="SAM" id="MobiDB-lite"/>
    </source>
</evidence>
<dbReference type="EMBL" id="HBED01007719">
    <property type="protein sequence ID" value="CAD8298148.1"/>
    <property type="molecule type" value="Transcribed_RNA"/>
</dbReference>
<evidence type="ECO:0000259" key="2">
    <source>
        <dbReference type="Pfam" id="PF23099"/>
    </source>
</evidence>
<organism evidence="3">
    <name type="scientific">Pseudictyota dubia</name>
    <dbReference type="NCBI Taxonomy" id="2749911"/>
    <lineage>
        <taxon>Eukaryota</taxon>
        <taxon>Sar</taxon>
        <taxon>Stramenopiles</taxon>
        <taxon>Ochrophyta</taxon>
        <taxon>Bacillariophyta</taxon>
        <taxon>Mediophyceae</taxon>
        <taxon>Biddulphiophycidae</taxon>
        <taxon>Eupodiscales</taxon>
        <taxon>Odontellaceae</taxon>
        <taxon>Pseudictyota</taxon>
    </lineage>
</organism>
<evidence type="ECO:0000313" key="3">
    <source>
        <dbReference type="EMBL" id="CAD8298148.1"/>
    </source>
</evidence>
<dbReference type="PANTHER" id="PTHR17695">
    <property type="entry name" value="SMALL SUBUNIT PROCESSOME COMPONENT 20 HOMOLOG"/>
    <property type="match status" value="1"/>
</dbReference>
<gene>
    <name evidence="3" type="ORF">TDUB1175_LOCUS3781</name>
</gene>
<protein>
    <recommendedName>
        <fullName evidence="2">U3 small nucleolar RNA-associated protein 20 C-terminal domain-containing protein</fullName>
    </recommendedName>
</protein>
<feature type="compositionally biased region" description="Basic residues" evidence="1">
    <location>
        <begin position="295"/>
        <end position="318"/>
    </location>
</feature>
<proteinExistence type="predicted"/>
<dbReference type="InterPro" id="IPR057525">
    <property type="entry name" value="UTP20_C"/>
</dbReference>
<dbReference type="GO" id="GO:0032040">
    <property type="term" value="C:small-subunit processome"/>
    <property type="evidence" value="ECO:0007669"/>
    <property type="project" value="TreeGrafter"/>
</dbReference>
<reference evidence="3" key="1">
    <citation type="submission" date="2021-01" db="EMBL/GenBank/DDBJ databases">
        <authorList>
            <person name="Corre E."/>
            <person name="Pelletier E."/>
            <person name="Niang G."/>
            <person name="Scheremetjew M."/>
            <person name="Finn R."/>
            <person name="Kale V."/>
            <person name="Holt S."/>
            <person name="Cochrane G."/>
            <person name="Meng A."/>
            <person name="Brown T."/>
            <person name="Cohen L."/>
        </authorList>
    </citation>
    <scope>NUCLEOTIDE SEQUENCE</scope>
    <source>
        <strain evidence="3">CCMP147</strain>
    </source>
</reference>
<dbReference type="AlphaFoldDB" id="A0A7R9VK46"/>
<sequence>MGGEWELNYFSLLCIEKVHKQYPPAIAKNHELWEIIVKSLVHPHPWSKQVSSRIMNSFFLGMDPSELASMNGNFLVERPGSLYDIARNLCQQLDTDEECQVDELSLLAIKNLVWIVRAMTICPHLCFDSNAIDANNLPESTDDPPLQKHSKKDPVLWLMTRLSNIAKQSGSRRREAVFKCFAAFASSCAEVSLNPYLELMIEPINRAITEASSKEDRRRMHRRQEEHDEAIIPKEALQLLEERCGTESFLNVLASVQSKARTKREKRKQIIAAEAVQNPEAAAKRKLLKQEREKQRRKRRIQDKKMVRSAHGKKARVS</sequence>
<dbReference type="PANTHER" id="PTHR17695:SF11">
    <property type="entry name" value="SMALL SUBUNIT PROCESSOME COMPONENT 20 HOMOLOG"/>
    <property type="match status" value="1"/>
</dbReference>
<dbReference type="InterPro" id="IPR016024">
    <property type="entry name" value="ARM-type_fold"/>
</dbReference>
<dbReference type="SUPFAM" id="SSF48371">
    <property type="entry name" value="ARM repeat"/>
    <property type="match status" value="1"/>
</dbReference>